<proteinExistence type="predicted"/>
<dbReference type="GO" id="GO:0003697">
    <property type="term" value="F:single-stranded DNA binding"/>
    <property type="evidence" value="ECO:0007669"/>
    <property type="project" value="InterPro"/>
</dbReference>
<organism evidence="4">
    <name type="scientific">Ralstonia solanacearum</name>
    <name type="common">Pseudomonas solanacearum</name>
    <dbReference type="NCBI Taxonomy" id="305"/>
    <lineage>
        <taxon>Bacteria</taxon>
        <taxon>Pseudomonadati</taxon>
        <taxon>Pseudomonadota</taxon>
        <taxon>Betaproteobacteria</taxon>
        <taxon>Burkholderiales</taxon>
        <taxon>Burkholderiaceae</taxon>
        <taxon>Ralstonia</taxon>
        <taxon>Ralstonia solanacearum species complex</taxon>
    </lineage>
</organism>
<feature type="compositionally biased region" description="Basic and acidic residues" evidence="3">
    <location>
        <begin position="121"/>
        <end position="130"/>
    </location>
</feature>
<evidence type="ECO:0008006" key="5">
    <source>
        <dbReference type="Google" id="ProtNLM"/>
    </source>
</evidence>
<dbReference type="InterPro" id="IPR012340">
    <property type="entry name" value="NA-bd_OB-fold"/>
</dbReference>
<name>A0A0S4TMV7_RALSL</name>
<dbReference type="PROSITE" id="PS50935">
    <property type="entry name" value="SSB"/>
    <property type="match status" value="1"/>
</dbReference>
<gene>
    <name evidence="4" type="ORF">RUN39_v1_10008</name>
</gene>
<dbReference type="AlphaFoldDB" id="A0A0S4TMV7"/>
<reference evidence="4" key="1">
    <citation type="submission" date="2015-10" db="EMBL/GenBank/DDBJ databases">
        <authorList>
            <person name="Gilbert D.G."/>
        </authorList>
    </citation>
    <scope>NUCLEOTIDE SEQUENCE</scope>
    <source>
        <strain evidence="4">Phyl III-seqv23</strain>
    </source>
</reference>
<sequence length="150" mass="15791">MRASQTQTRTTVIDGLIAGKLYGVPIQKTGANGKPYVLAKVRAAAGDGESLFVNVIAFDGDTQTALLALEDGDSVSLSGVLTPKVWTDKNGDTRPALDMVAHVVLTAYHVKRKRQAVQGDGGDKRDDGKQAAHANGKGCGVFDRPDDILS</sequence>
<dbReference type="Pfam" id="PF00436">
    <property type="entry name" value="SSB"/>
    <property type="match status" value="1"/>
</dbReference>
<dbReference type="Gene3D" id="2.40.50.140">
    <property type="entry name" value="Nucleic acid-binding proteins"/>
    <property type="match status" value="1"/>
</dbReference>
<evidence type="ECO:0000313" key="4">
    <source>
        <dbReference type="EMBL" id="CUV10815.1"/>
    </source>
</evidence>
<accession>A0A0S4TMV7</accession>
<feature type="region of interest" description="Disordered" evidence="3">
    <location>
        <begin position="115"/>
        <end position="150"/>
    </location>
</feature>
<keyword evidence="1 2" id="KW-0238">DNA-binding</keyword>
<evidence type="ECO:0000256" key="2">
    <source>
        <dbReference type="PROSITE-ProRule" id="PRU00252"/>
    </source>
</evidence>
<protein>
    <recommendedName>
        <fullName evidence="5">Single-stranded DNA-binding protein</fullName>
    </recommendedName>
</protein>
<evidence type="ECO:0000256" key="1">
    <source>
        <dbReference type="ARBA" id="ARBA00023125"/>
    </source>
</evidence>
<dbReference type="SUPFAM" id="SSF50249">
    <property type="entry name" value="Nucleic acid-binding proteins"/>
    <property type="match status" value="1"/>
</dbReference>
<evidence type="ECO:0000256" key="3">
    <source>
        <dbReference type="SAM" id="MobiDB-lite"/>
    </source>
</evidence>
<dbReference type="EMBL" id="LN899819">
    <property type="protein sequence ID" value="CUV10815.1"/>
    <property type="molecule type" value="Genomic_DNA"/>
</dbReference>
<dbReference type="InterPro" id="IPR000424">
    <property type="entry name" value="Primosome_PriB/ssb"/>
</dbReference>